<organism evidence="1 2">
    <name type="scientific">Cobetia marina</name>
    <name type="common">Deleya marina</name>
    <dbReference type="NCBI Taxonomy" id="28258"/>
    <lineage>
        <taxon>Bacteria</taxon>
        <taxon>Pseudomonadati</taxon>
        <taxon>Pseudomonadota</taxon>
        <taxon>Gammaproteobacteria</taxon>
        <taxon>Oceanospirillales</taxon>
        <taxon>Halomonadaceae</taxon>
        <taxon>Cobetia</taxon>
    </lineage>
</organism>
<accession>A0ABU9GKU2</accession>
<proteinExistence type="predicted"/>
<evidence type="ECO:0000313" key="1">
    <source>
        <dbReference type="EMBL" id="MEL0618680.1"/>
    </source>
</evidence>
<protein>
    <submittedName>
        <fullName evidence="1">Uncharacterized protein</fullName>
    </submittedName>
</protein>
<gene>
    <name evidence="1" type="ORF">V6243_17780</name>
</gene>
<reference evidence="1 2" key="1">
    <citation type="submission" date="2024-02" db="EMBL/GenBank/DDBJ databases">
        <title>Bacteria isolated from the canopy kelp, Nereocystis luetkeana.</title>
        <authorList>
            <person name="Pfister C.A."/>
            <person name="Younker I.T."/>
            <person name="Light S.H."/>
        </authorList>
    </citation>
    <scope>NUCLEOTIDE SEQUENCE [LARGE SCALE GENOMIC DNA]</scope>
    <source>
        <strain evidence="1 2">TI.5.07</strain>
    </source>
</reference>
<sequence length="88" mass="9194">GIIVAESVVVKAGFFIVILALEAQRIVGTGEFAVSVFCAFELAPGTVLPYPDEITVAIGDFQRCAKVIGLEVYSKGADAGSECNTLLN</sequence>
<evidence type="ECO:0000313" key="2">
    <source>
        <dbReference type="Proteomes" id="UP001378242"/>
    </source>
</evidence>
<dbReference type="EMBL" id="JBAKAP010000049">
    <property type="protein sequence ID" value="MEL0618680.1"/>
    <property type="molecule type" value="Genomic_DNA"/>
</dbReference>
<comment type="caution">
    <text evidence="1">The sequence shown here is derived from an EMBL/GenBank/DDBJ whole genome shotgun (WGS) entry which is preliminary data.</text>
</comment>
<keyword evidence="2" id="KW-1185">Reference proteome</keyword>
<dbReference type="Proteomes" id="UP001378242">
    <property type="component" value="Unassembled WGS sequence"/>
</dbReference>
<name>A0ABU9GKU2_COBMA</name>
<feature type="non-terminal residue" evidence="1">
    <location>
        <position position="1"/>
    </location>
</feature>